<comment type="caution">
    <text evidence="6">The sequence shown here is derived from an EMBL/GenBank/DDBJ whole genome shotgun (WGS) entry which is preliminary data.</text>
</comment>
<dbReference type="PANTHER" id="PTHR22812">
    <property type="entry name" value="CHROMOBOX PROTEIN"/>
    <property type="match status" value="1"/>
</dbReference>
<dbReference type="PROSITE" id="PS00598">
    <property type="entry name" value="CHROMO_1"/>
    <property type="match status" value="1"/>
</dbReference>
<evidence type="ECO:0000256" key="4">
    <source>
        <dbReference type="SAM" id="MobiDB-lite"/>
    </source>
</evidence>
<feature type="region of interest" description="Disordered" evidence="4">
    <location>
        <begin position="115"/>
        <end position="134"/>
    </location>
</feature>
<keyword evidence="2" id="KW-0539">Nucleus</keyword>
<evidence type="ECO:0000313" key="7">
    <source>
        <dbReference type="Proteomes" id="UP001162131"/>
    </source>
</evidence>
<sequence>MGDHDSLYVIESIVDKKFSTALNSWRYQIKWKGFSSADNTWEPEETVKSVPDLLEQFNEKQERKQLLRREQCKRRNARLRERRRLEREQKLAEQGKLYGDDANKKLKLDDLLPNDTLEIQSPPEKKPTGSSQCQEVNEILNKVREEKRITMASSFPQKKSIQSYEPKIPVTNNNSRFKAEIPRKSETAYREISEEDAKQASSEGLEDAENEEEISYRNSQDSVEESNIEEESETSSRVSNKSKDEANKGNWQDLQPARILGCRKLSGDIYYAVMFKIKKDGTIPPISIVSHKDMKLNAPKMLDKFLLENMIIC</sequence>
<dbReference type="PROSITE" id="PS50013">
    <property type="entry name" value="CHROMO_2"/>
    <property type="match status" value="1"/>
</dbReference>
<evidence type="ECO:0000256" key="2">
    <source>
        <dbReference type="ARBA" id="ARBA00023242"/>
    </source>
</evidence>
<comment type="subcellular location">
    <subcellularLocation>
        <location evidence="1">Nucleus</location>
    </subcellularLocation>
</comment>
<evidence type="ECO:0000259" key="5">
    <source>
        <dbReference type="PROSITE" id="PS50013"/>
    </source>
</evidence>
<dbReference type="EMBL" id="CAJZBQ010000003">
    <property type="protein sequence ID" value="CAG9310872.1"/>
    <property type="molecule type" value="Genomic_DNA"/>
</dbReference>
<evidence type="ECO:0000313" key="6">
    <source>
        <dbReference type="EMBL" id="CAG9310872.1"/>
    </source>
</evidence>
<feature type="domain" description="Chromo" evidence="5">
    <location>
        <begin position="8"/>
        <end position="69"/>
    </location>
</feature>
<feature type="compositionally biased region" description="Acidic residues" evidence="4">
    <location>
        <begin position="222"/>
        <end position="233"/>
    </location>
</feature>
<dbReference type="InterPro" id="IPR016197">
    <property type="entry name" value="Chromo-like_dom_sf"/>
</dbReference>
<dbReference type="SMART" id="SM00298">
    <property type="entry name" value="CHROMO"/>
    <property type="match status" value="1"/>
</dbReference>
<gene>
    <name evidence="6" type="ORF">BSTOLATCC_MIC2586</name>
</gene>
<dbReference type="Proteomes" id="UP001162131">
    <property type="component" value="Unassembled WGS sequence"/>
</dbReference>
<accession>A0AAU9IBJ4</accession>
<evidence type="ECO:0000256" key="1">
    <source>
        <dbReference type="ARBA" id="ARBA00004123"/>
    </source>
</evidence>
<dbReference type="GO" id="GO:0005634">
    <property type="term" value="C:nucleus"/>
    <property type="evidence" value="ECO:0007669"/>
    <property type="project" value="UniProtKB-SubCell"/>
</dbReference>
<feature type="region of interest" description="Disordered" evidence="4">
    <location>
        <begin position="153"/>
        <end position="249"/>
    </location>
</feature>
<keyword evidence="3" id="KW-0175">Coiled coil</keyword>
<dbReference type="InterPro" id="IPR023780">
    <property type="entry name" value="Chromo_domain"/>
</dbReference>
<dbReference type="SUPFAM" id="SSF54160">
    <property type="entry name" value="Chromo domain-like"/>
    <property type="match status" value="2"/>
</dbReference>
<proteinExistence type="predicted"/>
<organism evidence="6 7">
    <name type="scientific">Blepharisma stoltei</name>
    <dbReference type="NCBI Taxonomy" id="1481888"/>
    <lineage>
        <taxon>Eukaryota</taxon>
        <taxon>Sar</taxon>
        <taxon>Alveolata</taxon>
        <taxon>Ciliophora</taxon>
        <taxon>Postciliodesmatophora</taxon>
        <taxon>Heterotrichea</taxon>
        <taxon>Heterotrichida</taxon>
        <taxon>Blepharismidae</taxon>
        <taxon>Blepharisma</taxon>
    </lineage>
</organism>
<dbReference type="Pfam" id="PF00385">
    <property type="entry name" value="Chromo"/>
    <property type="match status" value="1"/>
</dbReference>
<dbReference type="AlphaFoldDB" id="A0AAU9IBJ4"/>
<feature type="coiled-coil region" evidence="3">
    <location>
        <begin position="50"/>
        <end position="89"/>
    </location>
</feature>
<feature type="compositionally biased region" description="Basic and acidic residues" evidence="4">
    <location>
        <begin position="177"/>
        <end position="198"/>
    </location>
</feature>
<dbReference type="InterPro" id="IPR023779">
    <property type="entry name" value="Chromodomain_CS"/>
</dbReference>
<dbReference type="CDD" id="cd00024">
    <property type="entry name" value="CD_CSD"/>
    <property type="match status" value="1"/>
</dbReference>
<name>A0AAU9IBJ4_9CILI</name>
<dbReference type="InterPro" id="IPR051219">
    <property type="entry name" value="Heterochromatin_chromo-domain"/>
</dbReference>
<dbReference type="Gene3D" id="2.40.50.40">
    <property type="match status" value="1"/>
</dbReference>
<dbReference type="InterPro" id="IPR000953">
    <property type="entry name" value="Chromo/chromo_shadow_dom"/>
</dbReference>
<reference evidence="6" key="1">
    <citation type="submission" date="2021-09" db="EMBL/GenBank/DDBJ databases">
        <authorList>
            <consortium name="AG Swart"/>
            <person name="Singh M."/>
            <person name="Singh A."/>
            <person name="Seah K."/>
            <person name="Emmerich C."/>
        </authorList>
    </citation>
    <scope>NUCLEOTIDE SEQUENCE</scope>
    <source>
        <strain evidence="6">ATCC30299</strain>
    </source>
</reference>
<protein>
    <recommendedName>
        <fullName evidence="5">Chromo domain-containing protein</fullName>
    </recommendedName>
</protein>
<feature type="compositionally biased region" description="Polar residues" evidence="4">
    <location>
        <begin position="153"/>
        <end position="163"/>
    </location>
</feature>
<evidence type="ECO:0000256" key="3">
    <source>
        <dbReference type="SAM" id="Coils"/>
    </source>
</evidence>
<feature type="compositionally biased region" description="Acidic residues" evidence="4">
    <location>
        <begin position="204"/>
        <end position="213"/>
    </location>
</feature>
<keyword evidence="7" id="KW-1185">Reference proteome</keyword>